<feature type="compositionally biased region" description="Low complexity" evidence="1">
    <location>
        <begin position="61"/>
        <end position="89"/>
    </location>
</feature>
<evidence type="ECO:0000313" key="3">
    <source>
        <dbReference type="Proteomes" id="UP000245207"/>
    </source>
</evidence>
<feature type="region of interest" description="Disordered" evidence="1">
    <location>
        <begin position="1"/>
        <end position="92"/>
    </location>
</feature>
<proteinExistence type="predicted"/>
<dbReference type="AlphaFoldDB" id="A0A2U1KPK7"/>
<sequence length="320" mass="36203">MAWRYEGQVGKKPMTLRSYSPSDDDFVENAFTNKRTLGSSKADQPVPKRTRGSSNPEIAAKPSKPSKPSASSKHSKPSKPTGSSKTSKPVLSEDLKTGLSLRQILPPNQEKFPMIKIKNSPGPLYDTIQKITTDQKKAISSMGFKSLLDFEINVMPSRLGYWLLERFDAESGNLTVFGDTIHITPELIHHTFGFPMGQFAVDVREVVKERSNEAYIEWKKQFNGVSRFYANKNLMPVIMNQIKKNDSGNLFLKNIISLFCTIMSYVGTMGTLNIGVIPSLTDLEVVKQMDWCEYVLHNLKEEKKIGDRERDSMDQSCHWR</sequence>
<accession>A0A2U1KPK7</accession>
<dbReference type="Proteomes" id="UP000245207">
    <property type="component" value="Unassembled WGS sequence"/>
</dbReference>
<dbReference type="PANTHER" id="PTHR34835:SF34">
    <property type="entry name" value="OS08G0555500 PROTEIN"/>
    <property type="match status" value="1"/>
</dbReference>
<dbReference type="EMBL" id="PKPP01015431">
    <property type="protein sequence ID" value="PWA38638.1"/>
    <property type="molecule type" value="Genomic_DNA"/>
</dbReference>
<name>A0A2U1KPK7_ARTAN</name>
<dbReference type="OrthoDB" id="669288at2759"/>
<gene>
    <name evidence="2" type="ORF">CTI12_AA552920</name>
</gene>
<reference evidence="2 3" key="1">
    <citation type="journal article" date="2018" name="Mol. Plant">
        <title>The genome of Artemisia annua provides insight into the evolution of Asteraceae family and artemisinin biosynthesis.</title>
        <authorList>
            <person name="Shen Q."/>
            <person name="Zhang L."/>
            <person name="Liao Z."/>
            <person name="Wang S."/>
            <person name="Yan T."/>
            <person name="Shi P."/>
            <person name="Liu M."/>
            <person name="Fu X."/>
            <person name="Pan Q."/>
            <person name="Wang Y."/>
            <person name="Lv Z."/>
            <person name="Lu X."/>
            <person name="Zhang F."/>
            <person name="Jiang W."/>
            <person name="Ma Y."/>
            <person name="Chen M."/>
            <person name="Hao X."/>
            <person name="Li L."/>
            <person name="Tang Y."/>
            <person name="Lv G."/>
            <person name="Zhou Y."/>
            <person name="Sun X."/>
            <person name="Brodelius P.E."/>
            <person name="Rose J.K.C."/>
            <person name="Tang K."/>
        </authorList>
    </citation>
    <scope>NUCLEOTIDE SEQUENCE [LARGE SCALE GENOMIC DNA]</scope>
    <source>
        <strain evidence="3">cv. Huhao1</strain>
        <tissue evidence="2">Leaf</tissue>
    </source>
</reference>
<evidence type="ECO:0000256" key="1">
    <source>
        <dbReference type="SAM" id="MobiDB-lite"/>
    </source>
</evidence>
<comment type="caution">
    <text evidence="2">The sequence shown here is derived from an EMBL/GenBank/DDBJ whole genome shotgun (WGS) entry which is preliminary data.</text>
</comment>
<feature type="compositionally biased region" description="Polar residues" evidence="1">
    <location>
        <begin position="30"/>
        <end position="42"/>
    </location>
</feature>
<protein>
    <submittedName>
        <fullName evidence="2">Uncharacterized protein</fullName>
    </submittedName>
</protein>
<keyword evidence="3" id="KW-1185">Reference proteome</keyword>
<dbReference type="PANTHER" id="PTHR34835">
    <property type="entry name" value="OS07G0283600 PROTEIN-RELATED"/>
    <property type="match status" value="1"/>
</dbReference>
<evidence type="ECO:0000313" key="2">
    <source>
        <dbReference type="EMBL" id="PWA38638.1"/>
    </source>
</evidence>
<organism evidence="2 3">
    <name type="scientific">Artemisia annua</name>
    <name type="common">Sweet wormwood</name>
    <dbReference type="NCBI Taxonomy" id="35608"/>
    <lineage>
        <taxon>Eukaryota</taxon>
        <taxon>Viridiplantae</taxon>
        <taxon>Streptophyta</taxon>
        <taxon>Embryophyta</taxon>
        <taxon>Tracheophyta</taxon>
        <taxon>Spermatophyta</taxon>
        <taxon>Magnoliopsida</taxon>
        <taxon>eudicotyledons</taxon>
        <taxon>Gunneridae</taxon>
        <taxon>Pentapetalae</taxon>
        <taxon>asterids</taxon>
        <taxon>campanulids</taxon>
        <taxon>Asterales</taxon>
        <taxon>Asteraceae</taxon>
        <taxon>Asteroideae</taxon>
        <taxon>Anthemideae</taxon>
        <taxon>Artemisiinae</taxon>
        <taxon>Artemisia</taxon>
    </lineage>
</organism>